<name>A0A2T2NHP4_CORCC</name>
<keyword evidence="2" id="KW-1185">Reference proteome</keyword>
<evidence type="ECO:0000313" key="2">
    <source>
        <dbReference type="Proteomes" id="UP000240883"/>
    </source>
</evidence>
<gene>
    <name evidence="1" type="ORF">BS50DRAFT_81531</name>
</gene>
<organism evidence="1 2">
    <name type="scientific">Corynespora cassiicola Philippines</name>
    <dbReference type="NCBI Taxonomy" id="1448308"/>
    <lineage>
        <taxon>Eukaryota</taxon>
        <taxon>Fungi</taxon>
        <taxon>Dikarya</taxon>
        <taxon>Ascomycota</taxon>
        <taxon>Pezizomycotina</taxon>
        <taxon>Dothideomycetes</taxon>
        <taxon>Pleosporomycetidae</taxon>
        <taxon>Pleosporales</taxon>
        <taxon>Corynesporascaceae</taxon>
        <taxon>Corynespora</taxon>
    </lineage>
</organism>
<dbReference type="EMBL" id="KZ678138">
    <property type="protein sequence ID" value="PSN64786.1"/>
    <property type="molecule type" value="Genomic_DNA"/>
</dbReference>
<evidence type="ECO:0000313" key="1">
    <source>
        <dbReference type="EMBL" id="PSN64786.1"/>
    </source>
</evidence>
<dbReference type="AlphaFoldDB" id="A0A2T2NHP4"/>
<protein>
    <submittedName>
        <fullName evidence="1">Uncharacterized protein</fullName>
    </submittedName>
</protein>
<accession>A0A2T2NHP4</accession>
<sequence>MRAKGHADGMTGQTCTAQSTSHGTLQDYLLHLLHSLHPIAIFCGLRRPLRQMQQVAIYPPVPDHRTVISSTKRLGAASRYKCPRQRRAWGHYQQHPPGAPRTGVSACLSETKARVKVYWPSAHSSLPSSKHGFVSIAGQALHHQAQQRRRAVDRIARRKAASALDRSLPSTHLHISALSLPWVPVPTPCCCSVLPQRGGDDDDDDDDERRWLPVVASSLPLGRCKRSGHWRRLHALWASMPFAARELLIRTIASPGFACPARVPDKVGAELSINL</sequence>
<dbReference type="Proteomes" id="UP000240883">
    <property type="component" value="Unassembled WGS sequence"/>
</dbReference>
<proteinExistence type="predicted"/>
<reference evidence="1 2" key="1">
    <citation type="journal article" date="2018" name="Front. Microbiol.">
        <title>Genome-Wide Analysis of Corynespora cassiicola Leaf Fall Disease Putative Effectors.</title>
        <authorList>
            <person name="Lopez D."/>
            <person name="Ribeiro S."/>
            <person name="Label P."/>
            <person name="Fumanal B."/>
            <person name="Venisse J.S."/>
            <person name="Kohler A."/>
            <person name="de Oliveira R.R."/>
            <person name="Labutti K."/>
            <person name="Lipzen A."/>
            <person name="Lail K."/>
            <person name="Bauer D."/>
            <person name="Ohm R.A."/>
            <person name="Barry K.W."/>
            <person name="Spatafora J."/>
            <person name="Grigoriev I.V."/>
            <person name="Martin F.M."/>
            <person name="Pujade-Renaud V."/>
        </authorList>
    </citation>
    <scope>NUCLEOTIDE SEQUENCE [LARGE SCALE GENOMIC DNA]</scope>
    <source>
        <strain evidence="1 2">Philippines</strain>
    </source>
</reference>